<dbReference type="InterPro" id="IPR013655">
    <property type="entry name" value="PAS_fold_3"/>
</dbReference>
<dbReference type="Pfam" id="PF08448">
    <property type="entry name" value="PAS_4"/>
    <property type="match status" value="1"/>
</dbReference>
<dbReference type="GO" id="GO:0005886">
    <property type="term" value="C:plasma membrane"/>
    <property type="evidence" value="ECO:0007669"/>
    <property type="project" value="UniProtKB-SubCell"/>
</dbReference>
<dbReference type="SUPFAM" id="SSF55874">
    <property type="entry name" value="ATPase domain of HSP90 chaperone/DNA topoisomerase II/histidine kinase"/>
    <property type="match status" value="1"/>
</dbReference>
<dbReference type="SMART" id="SM00086">
    <property type="entry name" value="PAC"/>
    <property type="match status" value="2"/>
</dbReference>
<reference evidence="14" key="1">
    <citation type="submission" date="2020-07" db="EMBL/GenBank/DDBJ databases">
        <title>Huge and variable diversity of episymbiotic CPR bacteria and DPANN archaea in groundwater ecosystems.</title>
        <authorList>
            <person name="He C.Y."/>
            <person name="Keren R."/>
            <person name="Whittaker M."/>
            <person name="Farag I.F."/>
            <person name="Doudna J."/>
            <person name="Cate J.H.D."/>
            <person name="Banfield J.F."/>
        </authorList>
    </citation>
    <scope>NUCLEOTIDE SEQUENCE</scope>
    <source>
        <strain evidence="14">NC_groundwater_1813_Pr3_B-0.1um_71_17</strain>
    </source>
</reference>
<evidence type="ECO:0000259" key="11">
    <source>
        <dbReference type="PROSITE" id="PS50109"/>
    </source>
</evidence>
<dbReference type="Pfam" id="PF05231">
    <property type="entry name" value="MASE1"/>
    <property type="match status" value="1"/>
</dbReference>
<dbReference type="CDD" id="cd00130">
    <property type="entry name" value="PAS"/>
    <property type="match status" value="2"/>
</dbReference>
<dbReference type="PRINTS" id="PR00344">
    <property type="entry name" value="BCTRLSENSOR"/>
</dbReference>
<dbReference type="Pfam" id="PF00072">
    <property type="entry name" value="Response_reg"/>
    <property type="match status" value="1"/>
</dbReference>
<dbReference type="SMART" id="SM00388">
    <property type="entry name" value="HisKA"/>
    <property type="match status" value="1"/>
</dbReference>
<feature type="transmembrane region" description="Helical" evidence="10">
    <location>
        <begin position="236"/>
        <end position="259"/>
    </location>
</feature>
<keyword evidence="7 10" id="KW-1133">Transmembrane helix</keyword>
<dbReference type="SUPFAM" id="SSF47384">
    <property type="entry name" value="Homodimeric domain of signal transducing histidine kinase"/>
    <property type="match status" value="1"/>
</dbReference>
<feature type="domain" description="Histidine kinase" evidence="11">
    <location>
        <begin position="576"/>
        <end position="801"/>
    </location>
</feature>
<dbReference type="Gene3D" id="3.30.450.20">
    <property type="entry name" value="PAS domain"/>
    <property type="match status" value="2"/>
</dbReference>
<dbReference type="InterPro" id="IPR035965">
    <property type="entry name" value="PAS-like_dom_sf"/>
</dbReference>
<feature type="transmembrane region" description="Helical" evidence="10">
    <location>
        <begin position="147"/>
        <end position="169"/>
    </location>
</feature>
<dbReference type="InterPro" id="IPR036097">
    <property type="entry name" value="HisK_dim/P_sf"/>
</dbReference>
<dbReference type="PROSITE" id="PS50113">
    <property type="entry name" value="PAC"/>
    <property type="match status" value="2"/>
</dbReference>
<keyword evidence="4" id="KW-1003">Cell membrane</keyword>
<evidence type="ECO:0000256" key="6">
    <source>
        <dbReference type="ARBA" id="ARBA00022692"/>
    </source>
</evidence>
<feature type="transmembrane region" description="Helical" evidence="10">
    <location>
        <begin position="7"/>
        <end position="30"/>
    </location>
</feature>
<feature type="transmembrane region" description="Helical" evidence="10">
    <location>
        <begin position="75"/>
        <end position="93"/>
    </location>
</feature>
<gene>
    <name evidence="14" type="ORF">HZA61_09715</name>
</gene>
<dbReference type="EMBL" id="JACRIW010000066">
    <property type="protein sequence ID" value="MBI5169752.1"/>
    <property type="molecule type" value="Genomic_DNA"/>
</dbReference>
<dbReference type="SMART" id="SM00091">
    <property type="entry name" value="PAS"/>
    <property type="match status" value="2"/>
</dbReference>
<dbReference type="InterPro" id="IPR013656">
    <property type="entry name" value="PAS_4"/>
</dbReference>
<organism evidence="14 15">
    <name type="scientific">Eiseniibacteriota bacterium</name>
    <dbReference type="NCBI Taxonomy" id="2212470"/>
    <lineage>
        <taxon>Bacteria</taxon>
        <taxon>Candidatus Eiseniibacteriota</taxon>
    </lineage>
</organism>
<evidence type="ECO:0000256" key="3">
    <source>
        <dbReference type="ARBA" id="ARBA00012438"/>
    </source>
</evidence>
<dbReference type="InterPro" id="IPR000700">
    <property type="entry name" value="PAS-assoc_C"/>
</dbReference>
<dbReference type="Pfam" id="PF00512">
    <property type="entry name" value="HisKA"/>
    <property type="match status" value="1"/>
</dbReference>
<comment type="caution">
    <text evidence="14">The sequence shown here is derived from an EMBL/GenBank/DDBJ whole genome shotgun (WGS) entry which is preliminary data.</text>
</comment>
<dbReference type="SUPFAM" id="SSF52172">
    <property type="entry name" value="CheY-like"/>
    <property type="match status" value="1"/>
</dbReference>
<dbReference type="CDD" id="cd00156">
    <property type="entry name" value="REC"/>
    <property type="match status" value="1"/>
</dbReference>
<dbReference type="SUPFAM" id="SSF55785">
    <property type="entry name" value="PYP-like sensor domain (PAS domain)"/>
    <property type="match status" value="2"/>
</dbReference>
<evidence type="ECO:0000256" key="2">
    <source>
        <dbReference type="ARBA" id="ARBA00004651"/>
    </source>
</evidence>
<dbReference type="Gene3D" id="3.40.50.2300">
    <property type="match status" value="1"/>
</dbReference>
<dbReference type="Gene3D" id="3.30.565.10">
    <property type="entry name" value="Histidine kinase-like ATPase, C-terminal domain"/>
    <property type="match status" value="1"/>
</dbReference>
<dbReference type="CDD" id="cd00082">
    <property type="entry name" value="HisKA"/>
    <property type="match status" value="1"/>
</dbReference>
<dbReference type="Pfam" id="PF08447">
    <property type="entry name" value="PAS_3"/>
    <property type="match status" value="1"/>
</dbReference>
<feature type="modified residue" description="4-aspartylphosphate" evidence="9">
    <location>
        <position position="873"/>
    </location>
</feature>
<evidence type="ECO:0000256" key="4">
    <source>
        <dbReference type="ARBA" id="ARBA00022475"/>
    </source>
</evidence>
<feature type="transmembrane region" description="Helical" evidence="10">
    <location>
        <begin position="271"/>
        <end position="287"/>
    </location>
</feature>
<feature type="transmembrane region" description="Helical" evidence="10">
    <location>
        <begin position="113"/>
        <end position="135"/>
    </location>
</feature>
<feature type="domain" description="Response regulatory" evidence="12">
    <location>
        <begin position="821"/>
        <end position="937"/>
    </location>
</feature>
<dbReference type="InterPro" id="IPR007895">
    <property type="entry name" value="MASE1"/>
</dbReference>
<accession>A0A933W8Q4</accession>
<evidence type="ECO:0000259" key="12">
    <source>
        <dbReference type="PROSITE" id="PS50110"/>
    </source>
</evidence>
<dbReference type="InterPro" id="IPR003661">
    <property type="entry name" value="HisK_dim/P_dom"/>
</dbReference>
<evidence type="ECO:0000256" key="5">
    <source>
        <dbReference type="ARBA" id="ARBA00022553"/>
    </source>
</evidence>
<evidence type="ECO:0000313" key="15">
    <source>
        <dbReference type="Proteomes" id="UP000696931"/>
    </source>
</evidence>
<evidence type="ECO:0000256" key="7">
    <source>
        <dbReference type="ARBA" id="ARBA00022989"/>
    </source>
</evidence>
<dbReference type="InterPro" id="IPR005467">
    <property type="entry name" value="His_kinase_dom"/>
</dbReference>
<dbReference type="PANTHER" id="PTHR43065">
    <property type="entry name" value="SENSOR HISTIDINE KINASE"/>
    <property type="match status" value="1"/>
</dbReference>
<comment type="subcellular location">
    <subcellularLocation>
        <location evidence="2">Cell membrane</location>
        <topology evidence="2">Multi-pass membrane protein</topology>
    </subcellularLocation>
</comment>
<comment type="catalytic activity">
    <reaction evidence="1">
        <text>ATP + protein L-histidine = ADP + protein N-phospho-L-histidine.</text>
        <dbReference type="EC" id="2.7.13.3"/>
    </reaction>
</comment>
<evidence type="ECO:0000256" key="9">
    <source>
        <dbReference type="PROSITE-ProRule" id="PRU00169"/>
    </source>
</evidence>
<dbReference type="PANTHER" id="PTHR43065:SF42">
    <property type="entry name" value="TWO-COMPONENT SENSOR PPRA"/>
    <property type="match status" value="1"/>
</dbReference>
<dbReference type="EC" id="2.7.13.3" evidence="3"/>
<sequence>MPYRRAAGLLLEQIVVAALLALCRMAAWAWLDPGMLPPISPVAGLAIGLLLLRGLRVWPAVLVGGTLGAWPHFGVGLYALGGGLTLTVQSLLATLLLRRWPRFRNTITSTSDIVGIVVCTIGGSLPSAFTVAPALQMSSPGLRMSVAYVFVYFVLSQVIGVLAVTPAMLAFVSRDRSDRAGFTPRRVETLLLALAVLVGGAFTLLAGEHSGTQMRVLLMVISPLFMWAALRGSPSVALALPGLVMLLASYGDAHSVGLFARSHFPYDARGIQAIGGALTLFTALLVANECSHRQALREVSAREARLQRVLSGSNDGFWEWNVRTGELDISERVAAMLGLPLTECPRFLADYLTYVHPDDAAHVVRAMQSQWSGAAAHHTQEYRLRHRAGHWVWVQSRGRVAERDDAGHPVRISGTASDVTEQKQAELALRASQELFTSFMRYSPAPAFIFDGDSRLVYVNRAYEEAIWGDDVPDWRGKSVTELFPSDAAEEYRTSDRFVFEEGRSTVVEQNVPAHGGTRVWLTVKFPLHDHAGAVHVGAMSLDITDRRNAEEQRRVLEVRSTEAQKLESLGLLAGGIAHDFNNILTSILGHADLARTTVPAGSPMRESLDQIVVGARSAAELTRQMLAYAGRGSMTRRPLVLSETIAEMGQLLQVSIGKRTTLHYDFAPGVPAIEADEAQLRQVVMNLILNASEAIGETSGAITLGLRARTLTREALASRWTTDDLAPGDYVEFEVRDTGAGMSDETLARIFDPFFSTKFTGRGLGLAAVLGIVRTHRGTVHVESALGRGTAFRVLLPACHQTAPAPVVPNAAQEWRARGVALLVDDEESVRRLANAMLVRIGFDEVIVAAGGSEGIERFRERADDIRVVLLDLTMPDMDGEAVLAAIREHRPDAKVILSSGYSAPPPRGRGAVRADGFLGKPYRLEELTRTVRDALERVTS</sequence>
<evidence type="ECO:0000256" key="1">
    <source>
        <dbReference type="ARBA" id="ARBA00000085"/>
    </source>
</evidence>
<dbReference type="SMART" id="SM00448">
    <property type="entry name" value="REC"/>
    <property type="match status" value="1"/>
</dbReference>
<feature type="transmembrane region" description="Helical" evidence="10">
    <location>
        <begin position="189"/>
        <end position="207"/>
    </location>
</feature>
<keyword evidence="6 10" id="KW-0812">Transmembrane</keyword>
<protein>
    <recommendedName>
        <fullName evidence="3">histidine kinase</fullName>
        <ecNumber evidence="3">2.7.13.3</ecNumber>
    </recommendedName>
</protein>
<dbReference type="InterPro" id="IPR011006">
    <property type="entry name" value="CheY-like_superfamily"/>
</dbReference>
<dbReference type="Pfam" id="PF02518">
    <property type="entry name" value="HATPase_c"/>
    <property type="match status" value="1"/>
</dbReference>
<feature type="domain" description="PAC" evidence="13">
    <location>
        <begin position="378"/>
        <end position="431"/>
    </location>
</feature>
<dbReference type="InterPro" id="IPR001789">
    <property type="entry name" value="Sig_transdc_resp-reg_receiver"/>
</dbReference>
<dbReference type="PROSITE" id="PS50109">
    <property type="entry name" value="HIS_KIN"/>
    <property type="match status" value="1"/>
</dbReference>
<dbReference type="Proteomes" id="UP000696931">
    <property type="component" value="Unassembled WGS sequence"/>
</dbReference>
<proteinExistence type="predicted"/>
<dbReference type="InterPro" id="IPR004358">
    <property type="entry name" value="Sig_transdc_His_kin-like_C"/>
</dbReference>
<keyword evidence="5 9" id="KW-0597">Phosphoprotein</keyword>
<dbReference type="InterPro" id="IPR036890">
    <property type="entry name" value="HATPase_C_sf"/>
</dbReference>
<feature type="domain" description="PAC" evidence="13">
    <location>
        <begin position="506"/>
        <end position="556"/>
    </location>
</feature>
<dbReference type="Gene3D" id="1.10.287.130">
    <property type="match status" value="1"/>
</dbReference>
<dbReference type="AlphaFoldDB" id="A0A933W8Q4"/>
<evidence type="ECO:0000256" key="10">
    <source>
        <dbReference type="SAM" id="Phobius"/>
    </source>
</evidence>
<keyword evidence="8 10" id="KW-0472">Membrane</keyword>
<dbReference type="InterPro" id="IPR003594">
    <property type="entry name" value="HATPase_dom"/>
</dbReference>
<dbReference type="InterPro" id="IPR000014">
    <property type="entry name" value="PAS"/>
</dbReference>
<dbReference type="InterPro" id="IPR001610">
    <property type="entry name" value="PAC"/>
</dbReference>
<name>A0A933W8Q4_UNCEI</name>
<dbReference type="SMART" id="SM00387">
    <property type="entry name" value="HATPase_c"/>
    <property type="match status" value="1"/>
</dbReference>
<evidence type="ECO:0000259" key="13">
    <source>
        <dbReference type="PROSITE" id="PS50113"/>
    </source>
</evidence>
<dbReference type="NCBIfam" id="TIGR00229">
    <property type="entry name" value="sensory_box"/>
    <property type="match status" value="2"/>
</dbReference>
<evidence type="ECO:0000313" key="14">
    <source>
        <dbReference type="EMBL" id="MBI5169752.1"/>
    </source>
</evidence>
<dbReference type="GO" id="GO:0000155">
    <property type="term" value="F:phosphorelay sensor kinase activity"/>
    <property type="evidence" value="ECO:0007669"/>
    <property type="project" value="InterPro"/>
</dbReference>
<dbReference type="PROSITE" id="PS50110">
    <property type="entry name" value="RESPONSE_REGULATORY"/>
    <property type="match status" value="1"/>
</dbReference>
<evidence type="ECO:0000256" key="8">
    <source>
        <dbReference type="ARBA" id="ARBA00023136"/>
    </source>
</evidence>